<evidence type="ECO:0000256" key="10">
    <source>
        <dbReference type="ARBA" id="ARBA00031145"/>
    </source>
</evidence>
<keyword evidence="6" id="KW-0548">Nucleotidyltransferase</keyword>
<comment type="catalytic activity">
    <reaction evidence="12">
        <text>FMN + ATP + H(+) = FAD + diphosphate</text>
        <dbReference type="Rhea" id="RHEA:17237"/>
        <dbReference type="ChEBI" id="CHEBI:15378"/>
        <dbReference type="ChEBI" id="CHEBI:30616"/>
        <dbReference type="ChEBI" id="CHEBI:33019"/>
        <dbReference type="ChEBI" id="CHEBI:57692"/>
        <dbReference type="ChEBI" id="CHEBI:58210"/>
        <dbReference type="EC" id="2.7.7.2"/>
    </reaction>
</comment>
<evidence type="ECO:0000256" key="6">
    <source>
        <dbReference type="ARBA" id="ARBA00022695"/>
    </source>
</evidence>
<keyword evidence="9" id="KW-0067">ATP-binding</keyword>
<evidence type="ECO:0000256" key="11">
    <source>
        <dbReference type="ARBA" id="ARBA00031871"/>
    </source>
</evidence>
<feature type="domain" description="Phosphoadenosine phosphosulphate reductase" evidence="13">
    <location>
        <begin position="155"/>
        <end position="240"/>
    </location>
</feature>
<dbReference type="Pfam" id="PF01507">
    <property type="entry name" value="PAPS_reduct"/>
    <property type="match status" value="2"/>
</dbReference>
<evidence type="ECO:0000313" key="15">
    <source>
        <dbReference type="Proteomes" id="UP001209570"/>
    </source>
</evidence>
<evidence type="ECO:0000256" key="8">
    <source>
        <dbReference type="ARBA" id="ARBA00022827"/>
    </source>
</evidence>
<keyword evidence="3" id="KW-0285">Flavoprotein</keyword>
<protein>
    <recommendedName>
        <fullName evidence="2">FAD synthase</fullName>
        <ecNumber evidence="2">2.7.7.2</ecNumber>
    </recommendedName>
    <alternativeName>
        <fullName evidence="10">FAD pyrophosphorylase</fullName>
    </alternativeName>
    <alternativeName>
        <fullName evidence="11">FMN adenylyltransferase</fullName>
    </alternativeName>
</protein>
<feature type="domain" description="Phosphoadenosine phosphosulphate reductase" evidence="13">
    <location>
        <begin position="47"/>
        <end position="152"/>
    </location>
</feature>
<dbReference type="InterPro" id="IPR014729">
    <property type="entry name" value="Rossmann-like_a/b/a_fold"/>
</dbReference>
<proteinExistence type="predicted"/>
<dbReference type="CDD" id="cd23948">
    <property type="entry name" value="FAD_synthase"/>
    <property type="match status" value="1"/>
</dbReference>
<dbReference type="Gene3D" id="3.40.50.620">
    <property type="entry name" value="HUPs"/>
    <property type="match status" value="1"/>
</dbReference>
<dbReference type="Proteomes" id="UP001209570">
    <property type="component" value="Unassembled WGS sequence"/>
</dbReference>
<dbReference type="SUPFAM" id="SSF52402">
    <property type="entry name" value="Adenine nucleotide alpha hydrolases-like"/>
    <property type="match status" value="1"/>
</dbReference>
<keyword evidence="5" id="KW-0808">Transferase</keyword>
<dbReference type="GO" id="GO:0005524">
    <property type="term" value="F:ATP binding"/>
    <property type="evidence" value="ECO:0007669"/>
    <property type="project" value="UniProtKB-KW"/>
</dbReference>
<dbReference type="GO" id="GO:0006747">
    <property type="term" value="P:FAD biosynthetic process"/>
    <property type="evidence" value="ECO:0007669"/>
    <property type="project" value="TreeGrafter"/>
</dbReference>
<organism evidence="14 15">
    <name type="scientific">Pythium insidiosum</name>
    <name type="common">Pythiosis disease agent</name>
    <dbReference type="NCBI Taxonomy" id="114742"/>
    <lineage>
        <taxon>Eukaryota</taxon>
        <taxon>Sar</taxon>
        <taxon>Stramenopiles</taxon>
        <taxon>Oomycota</taxon>
        <taxon>Peronosporomycetes</taxon>
        <taxon>Pythiales</taxon>
        <taxon>Pythiaceae</taxon>
        <taxon>Pythium</taxon>
    </lineage>
</organism>
<comment type="pathway">
    <text evidence="1">Cofactor biosynthesis; FAD biosynthesis; FAD from FMN: step 1/1.</text>
</comment>
<sequence>MTTGIRETLRKFDAFFAASDAETQRRLQKALDVVHRAIDIFGLEGVSFSFNGGKDSTVVLHLLRIVVAKRVLEELALQATAKATQGTTVTSPRQRFVSVELIEEAELEQRVAQAMGQLPVMYFDSHDQFPEVRDFIALCLSKYSLNCHTYKCSFVEGVKDMLQKLRIKGIYMGVRGGDPHTENMEHFDPSTPGWPAFLRVNPILQWTYQDVWRFLRDCGLEYCELYDHGYTSLGNIFDTVPNPALWVSGENGAEGHYLPAYALEDGRSERCGRQKHARTSSK</sequence>
<dbReference type="PANTHER" id="PTHR23293">
    <property type="entry name" value="FAD SYNTHETASE-RELATED FMN ADENYLYLTRANSFERASE"/>
    <property type="match status" value="1"/>
</dbReference>
<evidence type="ECO:0000256" key="5">
    <source>
        <dbReference type="ARBA" id="ARBA00022679"/>
    </source>
</evidence>
<evidence type="ECO:0000256" key="3">
    <source>
        <dbReference type="ARBA" id="ARBA00022630"/>
    </source>
</evidence>
<dbReference type="AlphaFoldDB" id="A0AAD5LBW9"/>
<evidence type="ECO:0000256" key="12">
    <source>
        <dbReference type="ARBA" id="ARBA00049494"/>
    </source>
</evidence>
<dbReference type="PANTHER" id="PTHR23293:SF9">
    <property type="entry name" value="FAD SYNTHASE"/>
    <property type="match status" value="1"/>
</dbReference>
<dbReference type="EMBL" id="JAKCXM010000500">
    <property type="protein sequence ID" value="KAJ0393376.1"/>
    <property type="molecule type" value="Genomic_DNA"/>
</dbReference>
<dbReference type="GO" id="GO:0003919">
    <property type="term" value="F:FMN adenylyltransferase activity"/>
    <property type="evidence" value="ECO:0007669"/>
    <property type="project" value="UniProtKB-EC"/>
</dbReference>
<keyword evidence="8" id="KW-0274">FAD</keyword>
<reference evidence="14" key="1">
    <citation type="submission" date="2021-12" db="EMBL/GenBank/DDBJ databases">
        <title>Prjna785345.</title>
        <authorList>
            <person name="Rujirawat T."/>
            <person name="Krajaejun T."/>
        </authorList>
    </citation>
    <scope>NUCLEOTIDE SEQUENCE</scope>
    <source>
        <strain evidence="14">Pi057C3</strain>
    </source>
</reference>
<dbReference type="InterPro" id="IPR002500">
    <property type="entry name" value="PAPS_reduct_dom"/>
</dbReference>
<evidence type="ECO:0000256" key="4">
    <source>
        <dbReference type="ARBA" id="ARBA00022643"/>
    </source>
</evidence>
<evidence type="ECO:0000256" key="1">
    <source>
        <dbReference type="ARBA" id="ARBA00004726"/>
    </source>
</evidence>
<evidence type="ECO:0000256" key="2">
    <source>
        <dbReference type="ARBA" id="ARBA00012393"/>
    </source>
</evidence>
<dbReference type="EC" id="2.7.7.2" evidence="2"/>
<accession>A0AAD5LBW9</accession>
<comment type="caution">
    <text evidence="14">The sequence shown here is derived from an EMBL/GenBank/DDBJ whole genome shotgun (WGS) entry which is preliminary data.</text>
</comment>
<evidence type="ECO:0000256" key="9">
    <source>
        <dbReference type="ARBA" id="ARBA00022840"/>
    </source>
</evidence>
<keyword evidence="4" id="KW-0288">FMN</keyword>
<keyword evidence="15" id="KW-1185">Reference proteome</keyword>
<evidence type="ECO:0000259" key="13">
    <source>
        <dbReference type="Pfam" id="PF01507"/>
    </source>
</evidence>
<evidence type="ECO:0000256" key="7">
    <source>
        <dbReference type="ARBA" id="ARBA00022741"/>
    </source>
</evidence>
<keyword evidence="7" id="KW-0547">Nucleotide-binding</keyword>
<name>A0AAD5LBW9_PYTIN</name>
<evidence type="ECO:0000313" key="14">
    <source>
        <dbReference type="EMBL" id="KAJ0393376.1"/>
    </source>
</evidence>
<gene>
    <name evidence="14" type="ORF">P43SY_001223</name>
</gene>